<feature type="compositionally biased region" description="Pro residues" evidence="1">
    <location>
        <begin position="16"/>
        <end position="33"/>
    </location>
</feature>
<evidence type="ECO:0000256" key="1">
    <source>
        <dbReference type="SAM" id="MobiDB-lite"/>
    </source>
</evidence>
<organism evidence="2 3">
    <name type="scientific">Cirrhinus mrigala</name>
    <name type="common">Mrigala</name>
    <dbReference type="NCBI Taxonomy" id="683832"/>
    <lineage>
        <taxon>Eukaryota</taxon>
        <taxon>Metazoa</taxon>
        <taxon>Chordata</taxon>
        <taxon>Craniata</taxon>
        <taxon>Vertebrata</taxon>
        <taxon>Euteleostomi</taxon>
        <taxon>Actinopterygii</taxon>
        <taxon>Neopterygii</taxon>
        <taxon>Teleostei</taxon>
        <taxon>Ostariophysi</taxon>
        <taxon>Cypriniformes</taxon>
        <taxon>Cyprinidae</taxon>
        <taxon>Labeoninae</taxon>
        <taxon>Labeonini</taxon>
        <taxon>Cirrhinus</taxon>
    </lineage>
</organism>
<sequence>MSGQALDSASLIISGPPTPPHPTPPHPTPPHPTTTPHHHALPPRPTGGGCPRPPVRWWFLAPGQDARVSAGPLSAVAWRGLAPLALLGPGWGVGGPWIAGPRAGLLWCGRLPAEPAGLPPRPPGTSALWLPDDPPPGPPLPFSGWGPRLSLRWFSWDSRARGGLRMFGARVSSMSASYLAGRGC</sequence>
<proteinExistence type="predicted"/>
<dbReference type="AlphaFoldDB" id="A0ABD0MJY2"/>
<dbReference type="Proteomes" id="UP001529510">
    <property type="component" value="Unassembled WGS sequence"/>
</dbReference>
<accession>A0ABD0MJY2</accession>
<protein>
    <submittedName>
        <fullName evidence="2">Uncharacterized protein</fullName>
    </submittedName>
</protein>
<evidence type="ECO:0000313" key="3">
    <source>
        <dbReference type="Proteomes" id="UP001529510"/>
    </source>
</evidence>
<dbReference type="EMBL" id="JAMKFB020000295">
    <property type="protein sequence ID" value="KAL0150464.1"/>
    <property type="molecule type" value="Genomic_DNA"/>
</dbReference>
<reference evidence="2 3" key="1">
    <citation type="submission" date="2024-05" db="EMBL/GenBank/DDBJ databases">
        <title>Genome sequencing and assembly of Indian major carp, Cirrhinus mrigala (Hamilton, 1822).</title>
        <authorList>
            <person name="Mohindra V."/>
            <person name="Chowdhury L.M."/>
            <person name="Lal K."/>
            <person name="Jena J.K."/>
        </authorList>
    </citation>
    <scope>NUCLEOTIDE SEQUENCE [LARGE SCALE GENOMIC DNA]</scope>
    <source>
        <strain evidence="2">CM1030</strain>
        <tissue evidence="2">Blood</tissue>
    </source>
</reference>
<feature type="region of interest" description="Disordered" evidence="1">
    <location>
        <begin position="1"/>
        <end position="48"/>
    </location>
</feature>
<comment type="caution">
    <text evidence="2">The sequence shown here is derived from an EMBL/GenBank/DDBJ whole genome shotgun (WGS) entry which is preliminary data.</text>
</comment>
<evidence type="ECO:0000313" key="2">
    <source>
        <dbReference type="EMBL" id="KAL0150464.1"/>
    </source>
</evidence>
<gene>
    <name evidence="2" type="ORF">M9458_054281</name>
</gene>
<keyword evidence="3" id="KW-1185">Reference proteome</keyword>
<feature type="non-terminal residue" evidence="2">
    <location>
        <position position="184"/>
    </location>
</feature>
<name>A0ABD0MJY2_CIRMR</name>